<comment type="caution">
    <text evidence="4">The sequence shown here is derived from an EMBL/GenBank/DDBJ whole genome shotgun (WGS) entry which is preliminary data.</text>
</comment>
<dbReference type="GO" id="GO:0032259">
    <property type="term" value="P:methylation"/>
    <property type="evidence" value="ECO:0007669"/>
    <property type="project" value="UniProtKB-KW"/>
</dbReference>
<dbReference type="InterPro" id="IPR007213">
    <property type="entry name" value="Ppm1/Ppm2/Tcmp"/>
</dbReference>
<dbReference type="PANTHER" id="PTHR43619">
    <property type="entry name" value="S-ADENOSYL-L-METHIONINE-DEPENDENT METHYLTRANSFERASE YKTD-RELATED"/>
    <property type="match status" value="1"/>
</dbReference>
<name>A0A9W6R7S1_9PSEU</name>
<evidence type="ECO:0000256" key="2">
    <source>
        <dbReference type="ARBA" id="ARBA00022679"/>
    </source>
</evidence>
<keyword evidence="2" id="KW-0808">Transferase</keyword>
<keyword evidence="1" id="KW-0489">Methyltransferase</keyword>
<dbReference type="AlphaFoldDB" id="A0A9W6R7S1"/>
<evidence type="ECO:0000313" key="4">
    <source>
        <dbReference type="EMBL" id="GLY70833.1"/>
    </source>
</evidence>
<gene>
    <name evidence="4" type="ORF">Atai01_74520</name>
</gene>
<proteinExistence type="predicted"/>
<sequence>MNEDLGIAVAGRAKAFDTWITEFLAANPDATVAHLGCGMDSRVYRLDPPPTVRWFDVDYPDVIDLRGRIYPDRDEYTQIGSSITDLTWLERLPWCQTGRSGYRRLCVARERDLLCRTVQVVRTRAASAQRRRTAYSPLNRHRQSSRSRH</sequence>
<dbReference type="SUPFAM" id="SSF53335">
    <property type="entry name" value="S-adenosyl-L-methionine-dependent methyltransferases"/>
    <property type="match status" value="1"/>
</dbReference>
<accession>A0A9W6R7S1</accession>
<evidence type="ECO:0000256" key="3">
    <source>
        <dbReference type="SAM" id="MobiDB-lite"/>
    </source>
</evidence>
<dbReference type="Proteomes" id="UP001165136">
    <property type="component" value="Unassembled WGS sequence"/>
</dbReference>
<evidence type="ECO:0000313" key="5">
    <source>
        <dbReference type="Proteomes" id="UP001165136"/>
    </source>
</evidence>
<keyword evidence="5" id="KW-1185">Reference proteome</keyword>
<evidence type="ECO:0000256" key="1">
    <source>
        <dbReference type="ARBA" id="ARBA00022603"/>
    </source>
</evidence>
<dbReference type="PANTHER" id="PTHR43619:SF2">
    <property type="entry name" value="S-ADENOSYL-L-METHIONINE-DEPENDENT METHYLTRANSFERASES SUPERFAMILY PROTEIN"/>
    <property type="match status" value="1"/>
</dbReference>
<reference evidence="4" key="1">
    <citation type="submission" date="2023-03" db="EMBL/GenBank/DDBJ databases">
        <title>Amycolatopsis taiwanensis NBRC 103393.</title>
        <authorList>
            <person name="Ichikawa N."/>
            <person name="Sato H."/>
            <person name="Tonouchi N."/>
        </authorList>
    </citation>
    <scope>NUCLEOTIDE SEQUENCE</scope>
    <source>
        <strain evidence="4">NBRC 103393</strain>
    </source>
</reference>
<dbReference type="Pfam" id="PF04072">
    <property type="entry name" value="LCM"/>
    <property type="match status" value="1"/>
</dbReference>
<dbReference type="Gene3D" id="3.40.50.150">
    <property type="entry name" value="Vaccinia Virus protein VP39"/>
    <property type="match status" value="1"/>
</dbReference>
<feature type="compositionally biased region" description="Basic residues" evidence="3">
    <location>
        <begin position="129"/>
        <end position="149"/>
    </location>
</feature>
<dbReference type="GO" id="GO:0008168">
    <property type="term" value="F:methyltransferase activity"/>
    <property type="evidence" value="ECO:0007669"/>
    <property type="project" value="UniProtKB-KW"/>
</dbReference>
<organism evidence="4 5">
    <name type="scientific">Amycolatopsis taiwanensis</name>
    <dbReference type="NCBI Taxonomy" id="342230"/>
    <lineage>
        <taxon>Bacteria</taxon>
        <taxon>Bacillati</taxon>
        <taxon>Actinomycetota</taxon>
        <taxon>Actinomycetes</taxon>
        <taxon>Pseudonocardiales</taxon>
        <taxon>Pseudonocardiaceae</taxon>
        <taxon>Amycolatopsis</taxon>
    </lineage>
</organism>
<dbReference type="EMBL" id="BSTI01000027">
    <property type="protein sequence ID" value="GLY70833.1"/>
    <property type="molecule type" value="Genomic_DNA"/>
</dbReference>
<feature type="region of interest" description="Disordered" evidence="3">
    <location>
        <begin position="128"/>
        <end position="149"/>
    </location>
</feature>
<protein>
    <submittedName>
        <fullName evidence="4">Uncharacterized protein</fullName>
    </submittedName>
</protein>
<dbReference type="InterPro" id="IPR029063">
    <property type="entry name" value="SAM-dependent_MTases_sf"/>
</dbReference>